<dbReference type="SMART" id="SM00825">
    <property type="entry name" value="PKS_KS"/>
    <property type="match status" value="1"/>
</dbReference>
<proteinExistence type="inferred from homology"/>
<keyword evidence="16" id="KW-1185">Reference proteome</keyword>
<feature type="active site" description="For beta-ketoacyl synthase activity" evidence="12">
    <location>
        <position position="161"/>
    </location>
</feature>
<gene>
    <name evidence="15" type="ORF">SAMN06296036_1486</name>
</gene>
<feature type="domain" description="Ketosynthase family 3 (KS3)" evidence="14">
    <location>
        <begin position="1"/>
        <end position="408"/>
    </location>
</feature>
<evidence type="ECO:0000256" key="6">
    <source>
        <dbReference type="ARBA" id="ARBA00022679"/>
    </source>
</evidence>
<evidence type="ECO:0000256" key="9">
    <source>
        <dbReference type="ARBA" id="ARBA00023160"/>
    </source>
</evidence>
<dbReference type="NCBIfam" id="NF005589">
    <property type="entry name" value="PRK07314.1"/>
    <property type="match status" value="1"/>
</dbReference>
<organism evidence="15 16">
    <name type="scientific">Pseudobacteriovorax antillogorgiicola</name>
    <dbReference type="NCBI Taxonomy" id="1513793"/>
    <lineage>
        <taxon>Bacteria</taxon>
        <taxon>Pseudomonadati</taxon>
        <taxon>Bdellovibrionota</taxon>
        <taxon>Oligoflexia</taxon>
        <taxon>Oligoflexales</taxon>
        <taxon>Pseudobacteriovoracaceae</taxon>
        <taxon>Pseudobacteriovorax</taxon>
    </lineage>
</organism>
<evidence type="ECO:0000313" key="15">
    <source>
        <dbReference type="EMBL" id="SMF83622.1"/>
    </source>
</evidence>
<dbReference type="InterPro" id="IPR017568">
    <property type="entry name" value="3-oxoacyl-ACP_synth-2"/>
</dbReference>
<dbReference type="PIRSF" id="PIRSF000447">
    <property type="entry name" value="KAS_II"/>
    <property type="match status" value="1"/>
</dbReference>
<dbReference type="Pfam" id="PF00109">
    <property type="entry name" value="ketoacyl-synt"/>
    <property type="match status" value="1"/>
</dbReference>
<evidence type="ECO:0000256" key="3">
    <source>
        <dbReference type="ARBA" id="ARBA00012356"/>
    </source>
</evidence>
<dbReference type="InterPro" id="IPR014030">
    <property type="entry name" value="Ketoacyl_synth_N"/>
</dbReference>
<evidence type="ECO:0000259" key="14">
    <source>
        <dbReference type="PROSITE" id="PS52004"/>
    </source>
</evidence>
<reference evidence="16" key="1">
    <citation type="submission" date="2017-04" db="EMBL/GenBank/DDBJ databases">
        <authorList>
            <person name="Varghese N."/>
            <person name="Submissions S."/>
        </authorList>
    </citation>
    <scope>NUCLEOTIDE SEQUENCE [LARGE SCALE GENOMIC DNA]</scope>
    <source>
        <strain evidence="16">RKEM611</strain>
    </source>
</reference>
<dbReference type="UniPathway" id="UPA00094"/>
<evidence type="ECO:0000256" key="2">
    <source>
        <dbReference type="ARBA" id="ARBA00008467"/>
    </source>
</evidence>
<evidence type="ECO:0000256" key="4">
    <source>
        <dbReference type="ARBA" id="ARBA00014657"/>
    </source>
</evidence>
<evidence type="ECO:0000256" key="11">
    <source>
        <dbReference type="PIRNR" id="PIRNR000447"/>
    </source>
</evidence>
<evidence type="ECO:0000256" key="1">
    <source>
        <dbReference type="ARBA" id="ARBA00005194"/>
    </source>
</evidence>
<dbReference type="FunFam" id="3.40.47.10:FF:000009">
    <property type="entry name" value="3-oxoacyl-[acyl-carrier-protein] synthase 2"/>
    <property type="match status" value="1"/>
</dbReference>
<dbReference type="SUPFAM" id="SSF53901">
    <property type="entry name" value="Thiolase-like"/>
    <property type="match status" value="2"/>
</dbReference>
<evidence type="ECO:0000256" key="12">
    <source>
        <dbReference type="PIRSR" id="PIRSR000447-1"/>
    </source>
</evidence>
<comment type="function">
    <text evidence="11">Involved in the type II fatty acid elongation cycle. Catalyzes the elongation of a wide range of acyl-ACP by the addition of two carbons from malonyl-ACP to an acyl acceptor. Can efficiently catalyze the conversion of palmitoleoyl-ACP (cis-hexadec-9-enoyl-ACP) to cis-vaccenoyl-ACP (cis-octadec-11-enoyl-ACP), an essential step in the thermal regulation of fatty acid composition.</text>
</comment>
<keyword evidence="6 11" id="KW-0808">Transferase</keyword>
<comment type="pathway">
    <text evidence="1 11">Lipid metabolism; fatty acid biosynthesis.</text>
</comment>
<comment type="similarity">
    <text evidence="2 11 13">Belongs to the thiolase-like superfamily. Beta-ketoacyl-ACP synthases family.</text>
</comment>
<dbReference type="PROSITE" id="PS52004">
    <property type="entry name" value="KS3_2"/>
    <property type="match status" value="1"/>
</dbReference>
<evidence type="ECO:0000256" key="13">
    <source>
        <dbReference type="RuleBase" id="RU003694"/>
    </source>
</evidence>
<dbReference type="PANTHER" id="PTHR11712:SF336">
    <property type="entry name" value="3-OXOACYL-[ACYL-CARRIER-PROTEIN] SYNTHASE, MITOCHONDRIAL"/>
    <property type="match status" value="1"/>
</dbReference>
<keyword evidence="9 11" id="KW-0275">Fatty acid biosynthesis</keyword>
<dbReference type="Pfam" id="PF02801">
    <property type="entry name" value="Ketoacyl-synt_C"/>
    <property type="match status" value="1"/>
</dbReference>
<sequence length="410" mass="43244">MRRVVVTGLGMVSPVGNNVQDSWKRALQGESGVTKISLFDPSDLKVQIAAEVKDFDPSFVIGKKDQARLTRFIQFAAVAAHEAIAESGLDTSVNSERIGCSIGVGMGALACIEESTRVLDEKGEKRISPFFIPYTIPNMAAGYVSILKNLKGPNICPTTACASGTHGIGEGFRLIKDGHADAMVCGGSESTISKLGIASFNALKALSTHNEEPSVASRPFDKNRDGFIMGEGAGILVLEDMESAQKRGAKIYAEVVGYGLSGDGHHITAPAPQGEGGQRCMKMALETGGLKPEDVDYINAHGTSTKMNDQYESEAIMAVFGDHAKKLSISSTKGVTGHCIGGAGGIEAIFSILAIHHNTVPPTANLHEQDELCPLDYTPNEAVEKRVSVALSNSFGFGGTNATVAFRAID</sequence>
<dbReference type="AlphaFoldDB" id="A0A1Y6CQM5"/>
<keyword evidence="5 11" id="KW-0444">Lipid biosynthesis</keyword>
<accession>A0A1Y6CQM5</accession>
<dbReference type="InterPro" id="IPR018201">
    <property type="entry name" value="Ketoacyl_synth_AS"/>
</dbReference>
<comment type="catalytic activity">
    <reaction evidence="11">
        <text>a fatty acyl-[ACP] + malonyl-[ACP] + H(+) = a 3-oxoacyl-[ACP] + holo-[ACP] + CO2</text>
        <dbReference type="Rhea" id="RHEA:22836"/>
        <dbReference type="Rhea" id="RHEA-COMP:9623"/>
        <dbReference type="Rhea" id="RHEA-COMP:9685"/>
        <dbReference type="Rhea" id="RHEA-COMP:9916"/>
        <dbReference type="Rhea" id="RHEA-COMP:14125"/>
        <dbReference type="ChEBI" id="CHEBI:15378"/>
        <dbReference type="ChEBI" id="CHEBI:16526"/>
        <dbReference type="ChEBI" id="CHEBI:64479"/>
        <dbReference type="ChEBI" id="CHEBI:78449"/>
        <dbReference type="ChEBI" id="CHEBI:78776"/>
        <dbReference type="ChEBI" id="CHEBI:138651"/>
    </reaction>
</comment>
<dbReference type="Proteomes" id="UP000192907">
    <property type="component" value="Unassembled WGS sequence"/>
</dbReference>
<dbReference type="GO" id="GO:0005829">
    <property type="term" value="C:cytosol"/>
    <property type="evidence" value="ECO:0007669"/>
    <property type="project" value="TreeGrafter"/>
</dbReference>
<keyword evidence="10 11" id="KW-0012">Acyltransferase</keyword>
<evidence type="ECO:0000313" key="16">
    <source>
        <dbReference type="Proteomes" id="UP000192907"/>
    </source>
</evidence>
<dbReference type="NCBIfam" id="TIGR03150">
    <property type="entry name" value="fabF"/>
    <property type="match status" value="1"/>
</dbReference>
<keyword evidence="7" id="KW-0276">Fatty acid metabolism</keyword>
<dbReference type="GO" id="GO:0006633">
    <property type="term" value="P:fatty acid biosynthetic process"/>
    <property type="evidence" value="ECO:0007669"/>
    <property type="project" value="UniProtKB-UniRule"/>
</dbReference>
<dbReference type="InterPro" id="IPR000794">
    <property type="entry name" value="Beta-ketoacyl_synthase"/>
</dbReference>
<dbReference type="Gene3D" id="3.40.47.10">
    <property type="match status" value="1"/>
</dbReference>
<dbReference type="PANTHER" id="PTHR11712">
    <property type="entry name" value="POLYKETIDE SYNTHASE-RELATED"/>
    <property type="match status" value="1"/>
</dbReference>
<dbReference type="STRING" id="1513793.SAMN06296036_1486"/>
<evidence type="ECO:0000256" key="7">
    <source>
        <dbReference type="ARBA" id="ARBA00022832"/>
    </source>
</evidence>
<keyword evidence="8" id="KW-0443">Lipid metabolism</keyword>
<dbReference type="PROSITE" id="PS00606">
    <property type="entry name" value="KS3_1"/>
    <property type="match status" value="1"/>
</dbReference>
<name>A0A1Y6CQM5_9BACT</name>
<evidence type="ECO:0000256" key="10">
    <source>
        <dbReference type="ARBA" id="ARBA00023315"/>
    </source>
</evidence>
<dbReference type="EMBL" id="FWZT01000048">
    <property type="protein sequence ID" value="SMF83622.1"/>
    <property type="molecule type" value="Genomic_DNA"/>
</dbReference>
<dbReference type="EC" id="2.3.1.179" evidence="3 11"/>
<dbReference type="GO" id="GO:0004315">
    <property type="term" value="F:3-oxoacyl-[acyl-carrier-protein] synthase activity"/>
    <property type="evidence" value="ECO:0007669"/>
    <property type="project" value="UniProtKB-UniRule"/>
</dbReference>
<dbReference type="InterPro" id="IPR014031">
    <property type="entry name" value="Ketoacyl_synth_C"/>
</dbReference>
<evidence type="ECO:0000256" key="8">
    <source>
        <dbReference type="ARBA" id="ARBA00023098"/>
    </source>
</evidence>
<dbReference type="InterPro" id="IPR020841">
    <property type="entry name" value="PKS_Beta-ketoAc_synthase_dom"/>
</dbReference>
<dbReference type="RefSeq" id="WP_132326354.1">
    <property type="nucleotide sequence ID" value="NZ_FWZT01000048.1"/>
</dbReference>
<dbReference type="CDD" id="cd00834">
    <property type="entry name" value="KAS_I_II"/>
    <property type="match status" value="1"/>
</dbReference>
<protein>
    <recommendedName>
        <fullName evidence="4 11">3-oxoacyl-[acyl-carrier-protein] synthase 2</fullName>
        <ecNumber evidence="3 11">2.3.1.179</ecNumber>
    </recommendedName>
</protein>
<dbReference type="OrthoDB" id="5288344at2"/>
<evidence type="ECO:0000256" key="5">
    <source>
        <dbReference type="ARBA" id="ARBA00022516"/>
    </source>
</evidence>
<dbReference type="InterPro" id="IPR016039">
    <property type="entry name" value="Thiolase-like"/>
</dbReference>
<comment type="catalytic activity">
    <reaction evidence="11">
        <text>(9Z)-hexadecenoyl-[ACP] + malonyl-[ACP] + H(+) = 3-oxo-(11Z)-octadecenoyl-[ACP] + holo-[ACP] + CO2</text>
        <dbReference type="Rhea" id="RHEA:55040"/>
        <dbReference type="Rhea" id="RHEA-COMP:9623"/>
        <dbReference type="Rhea" id="RHEA-COMP:9685"/>
        <dbReference type="Rhea" id="RHEA-COMP:10800"/>
        <dbReference type="Rhea" id="RHEA-COMP:14074"/>
        <dbReference type="ChEBI" id="CHEBI:15378"/>
        <dbReference type="ChEBI" id="CHEBI:16526"/>
        <dbReference type="ChEBI" id="CHEBI:64479"/>
        <dbReference type="ChEBI" id="CHEBI:78449"/>
        <dbReference type="ChEBI" id="CHEBI:83989"/>
        <dbReference type="ChEBI" id="CHEBI:138538"/>
        <dbReference type="EC" id="2.3.1.179"/>
    </reaction>
</comment>